<evidence type="ECO:0000313" key="1">
    <source>
        <dbReference type="EMBL" id="ESN91919.1"/>
    </source>
</evidence>
<gene>
    <name evidence="2" type="primary">20208298</name>
    <name evidence="1" type="ORF">HELRODRAFT_181974</name>
</gene>
<dbReference type="RefSeq" id="XP_009029993.1">
    <property type="nucleotide sequence ID" value="XM_009031745.1"/>
</dbReference>
<protein>
    <submittedName>
        <fullName evidence="1 2">Uncharacterized protein</fullName>
    </submittedName>
</protein>
<dbReference type="KEGG" id="hro:HELRODRAFT_181974"/>
<keyword evidence="3" id="KW-1185">Reference proteome</keyword>
<dbReference type="Proteomes" id="UP000015101">
    <property type="component" value="Unassembled WGS sequence"/>
</dbReference>
<accession>T1FHJ9</accession>
<dbReference type="EMBL" id="KB097687">
    <property type="protein sequence ID" value="ESN91919.1"/>
    <property type="molecule type" value="Genomic_DNA"/>
</dbReference>
<dbReference type="AlphaFoldDB" id="T1FHJ9"/>
<name>T1FHJ9_HELRO</name>
<reference evidence="2" key="3">
    <citation type="submission" date="2015-06" db="UniProtKB">
        <authorList>
            <consortium name="EnsemblMetazoa"/>
        </authorList>
    </citation>
    <scope>IDENTIFICATION</scope>
</reference>
<dbReference type="HOGENOM" id="CLU_1435905_0_0_1"/>
<evidence type="ECO:0000313" key="2">
    <source>
        <dbReference type="EnsemblMetazoa" id="HelroP181974"/>
    </source>
</evidence>
<organism evidence="2 3">
    <name type="scientific">Helobdella robusta</name>
    <name type="common">Californian leech</name>
    <dbReference type="NCBI Taxonomy" id="6412"/>
    <lineage>
        <taxon>Eukaryota</taxon>
        <taxon>Metazoa</taxon>
        <taxon>Spiralia</taxon>
        <taxon>Lophotrochozoa</taxon>
        <taxon>Annelida</taxon>
        <taxon>Clitellata</taxon>
        <taxon>Hirudinea</taxon>
        <taxon>Rhynchobdellida</taxon>
        <taxon>Glossiphoniidae</taxon>
        <taxon>Helobdella</taxon>
    </lineage>
</organism>
<reference evidence="3" key="1">
    <citation type="submission" date="2012-12" db="EMBL/GenBank/DDBJ databases">
        <authorList>
            <person name="Hellsten U."/>
            <person name="Grimwood J."/>
            <person name="Chapman J.A."/>
            <person name="Shapiro H."/>
            <person name="Aerts A."/>
            <person name="Otillar R.P."/>
            <person name="Terry A.Y."/>
            <person name="Boore J.L."/>
            <person name="Simakov O."/>
            <person name="Marletaz F."/>
            <person name="Cho S.-J."/>
            <person name="Edsinger-Gonzales E."/>
            <person name="Havlak P."/>
            <person name="Kuo D.-H."/>
            <person name="Larsson T."/>
            <person name="Lv J."/>
            <person name="Arendt D."/>
            <person name="Savage R."/>
            <person name="Osoegawa K."/>
            <person name="de Jong P."/>
            <person name="Lindberg D.R."/>
            <person name="Seaver E.C."/>
            <person name="Weisblat D.A."/>
            <person name="Putnam N.H."/>
            <person name="Grigoriev I.V."/>
            <person name="Rokhsar D.S."/>
        </authorList>
    </citation>
    <scope>NUCLEOTIDE SEQUENCE</scope>
</reference>
<dbReference type="CTD" id="20208298"/>
<proteinExistence type="predicted"/>
<dbReference type="EMBL" id="AMQM01007898">
    <property type="status" value="NOT_ANNOTATED_CDS"/>
    <property type="molecule type" value="Genomic_DNA"/>
</dbReference>
<dbReference type="GeneID" id="20208298"/>
<dbReference type="OrthoDB" id="10011262at2759"/>
<dbReference type="EnsemblMetazoa" id="HelroT181974">
    <property type="protein sequence ID" value="HelroP181974"/>
    <property type="gene ID" value="HelroG181974"/>
</dbReference>
<reference evidence="1 3" key="2">
    <citation type="journal article" date="2013" name="Nature">
        <title>Insights into bilaterian evolution from three spiralian genomes.</title>
        <authorList>
            <person name="Simakov O."/>
            <person name="Marletaz F."/>
            <person name="Cho S.J."/>
            <person name="Edsinger-Gonzales E."/>
            <person name="Havlak P."/>
            <person name="Hellsten U."/>
            <person name="Kuo D.H."/>
            <person name="Larsson T."/>
            <person name="Lv J."/>
            <person name="Arendt D."/>
            <person name="Savage R."/>
            <person name="Osoegawa K."/>
            <person name="de Jong P."/>
            <person name="Grimwood J."/>
            <person name="Chapman J.A."/>
            <person name="Shapiro H."/>
            <person name="Aerts A."/>
            <person name="Otillar R.P."/>
            <person name="Terry A.Y."/>
            <person name="Boore J.L."/>
            <person name="Grigoriev I.V."/>
            <person name="Lindberg D.R."/>
            <person name="Seaver E.C."/>
            <person name="Weisblat D.A."/>
            <person name="Putnam N.H."/>
            <person name="Rokhsar D.S."/>
        </authorList>
    </citation>
    <scope>NUCLEOTIDE SEQUENCE</scope>
</reference>
<sequence>MAGWKMWCVVVKCDVCGCGAVCGGGDTWECVVVPSLLATSYVIFTTIEHCLKMNDLDLTRFIIQKLLTPPLVLFGCLGNTVNILVLTRPVMQNTSTNRPLSSIKFVVNLNGLKRRGKNFKMNVNVTLKNCCYRYNSILMESEAVPVDGQSVDQEKRTWRGGSLWKQLLRVKSSRFSGVVDVVEKLELEQ</sequence>
<evidence type="ECO:0000313" key="3">
    <source>
        <dbReference type="Proteomes" id="UP000015101"/>
    </source>
</evidence>
<dbReference type="InParanoid" id="T1FHJ9"/>